<evidence type="ECO:0000313" key="6">
    <source>
        <dbReference type="Proteomes" id="UP000526302"/>
    </source>
</evidence>
<name>A0A7K4BYU9_9ARCH</name>
<evidence type="ECO:0000256" key="2">
    <source>
        <dbReference type="ARBA" id="ARBA00022670"/>
    </source>
</evidence>
<comment type="caution">
    <text evidence="5">The sequence shown here is derived from an EMBL/GenBank/DDBJ whole genome shotgun (WGS) entry which is preliminary data.</text>
</comment>
<dbReference type="Proteomes" id="UP000526302">
    <property type="component" value="Unassembled WGS sequence"/>
</dbReference>
<evidence type="ECO:0000313" key="5">
    <source>
        <dbReference type="EMBL" id="NMA44321.1"/>
    </source>
</evidence>
<dbReference type="GO" id="GO:0006508">
    <property type="term" value="P:proteolysis"/>
    <property type="evidence" value="ECO:0007669"/>
    <property type="project" value="UniProtKB-KW"/>
</dbReference>
<dbReference type="EMBL" id="JAAZKV010000007">
    <property type="protein sequence ID" value="NMA44321.1"/>
    <property type="molecule type" value="Genomic_DNA"/>
</dbReference>
<keyword evidence="5" id="KW-0808">Transferase</keyword>
<proteinExistence type="inferred from homology"/>
<dbReference type="SUPFAM" id="SSF52317">
    <property type="entry name" value="Class I glutamine amidotransferase-like"/>
    <property type="match status" value="1"/>
</dbReference>
<organism evidence="5 6">
    <name type="scientific">Candidatus Iainarchaeum sp</name>
    <dbReference type="NCBI Taxonomy" id="3101447"/>
    <lineage>
        <taxon>Archaea</taxon>
        <taxon>Candidatus Iainarchaeota</taxon>
        <taxon>Candidatus Iainarchaeia</taxon>
        <taxon>Candidatus Iainarchaeales</taxon>
        <taxon>Candidatus Iainarchaeaceae</taxon>
        <taxon>Candidatus Iainarchaeum</taxon>
    </lineage>
</organism>
<dbReference type="Pfam" id="PF03575">
    <property type="entry name" value="Peptidase_S51"/>
    <property type="match status" value="1"/>
</dbReference>
<gene>
    <name evidence="5" type="ORF">GX950_00710</name>
</gene>
<dbReference type="InterPro" id="IPR029062">
    <property type="entry name" value="Class_I_gatase-like"/>
</dbReference>
<reference evidence="5 6" key="1">
    <citation type="journal article" date="2020" name="Biotechnol. Biofuels">
        <title>New insights from the biogas microbiome by comprehensive genome-resolved metagenomics of nearly 1600 species originating from multiple anaerobic digesters.</title>
        <authorList>
            <person name="Campanaro S."/>
            <person name="Treu L."/>
            <person name="Rodriguez-R L.M."/>
            <person name="Kovalovszki A."/>
            <person name="Ziels R.M."/>
            <person name="Maus I."/>
            <person name="Zhu X."/>
            <person name="Kougias P.G."/>
            <person name="Basile A."/>
            <person name="Luo G."/>
            <person name="Schluter A."/>
            <person name="Konstantinidis K.T."/>
            <person name="Angelidaki I."/>
        </authorList>
    </citation>
    <scope>NUCLEOTIDE SEQUENCE [LARGE SCALE GENOMIC DNA]</scope>
    <source>
        <strain evidence="5">AS22ysBPME_79</strain>
    </source>
</reference>
<dbReference type="GO" id="GO:0008236">
    <property type="term" value="F:serine-type peptidase activity"/>
    <property type="evidence" value="ECO:0007669"/>
    <property type="project" value="UniProtKB-KW"/>
</dbReference>
<sequence>MKFYLSSLKIGDKPKDLLKLVGKNKKAAYISNALDYTTDLDRRRFMENKDMGELRNTGFEVEKIELRQFFYKEKELEEKLKNFGLIWVRGGNEFVLRQAMRLSGLENILKKFQKEKTNIVYGGYGAGITIIGPTLKGIELIEDIEQKPYPVLRYTIWEGIGLIDYQIVPHHDKENPGVSGMNELIEYYEENEIKYKTLKDGEVIIIK</sequence>
<keyword evidence="2" id="KW-0645">Protease</keyword>
<dbReference type="AlphaFoldDB" id="A0A7K4BYU9"/>
<evidence type="ECO:0000256" key="3">
    <source>
        <dbReference type="ARBA" id="ARBA00022801"/>
    </source>
</evidence>
<keyword evidence="5" id="KW-0315">Glutamine amidotransferase</keyword>
<dbReference type="InterPro" id="IPR005320">
    <property type="entry name" value="Peptidase_S51"/>
</dbReference>
<keyword evidence="3" id="KW-0378">Hydrolase</keyword>
<comment type="similarity">
    <text evidence="1">Belongs to the peptidase S51 family.</text>
</comment>
<dbReference type="PANTHER" id="PTHR20842">
    <property type="entry name" value="PROTEASE S51 ALPHA-ASPARTYL DIPEPTIDASE"/>
    <property type="match status" value="1"/>
</dbReference>
<evidence type="ECO:0000256" key="1">
    <source>
        <dbReference type="ARBA" id="ARBA00006534"/>
    </source>
</evidence>
<dbReference type="PANTHER" id="PTHR20842:SF0">
    <property type="entry name" value="ALPHA-ASPARTYL DIPEPTIDASE"/>
    <property type="match status" value="1"/>
</dbReference>
<dbReference type="GO" id="GO:0016740">
    <property type="term" value="F:transferase activity"/>
    <property type="evidence" value="ECO:0007669"/>
    <property type="project" value="UniProtKB-KW"/>
</dbReference>
<keyword evidence="4" id="KW-0720">Serine protease</keyword>
<evidence type="ECO:0000256" key="4">
    <source>
        <dbReference type="ARBA" id="ARBA00022825"/>
    </source>
</evidence>
<protein>
    <submittedName>
        <fullName evidence="5">Type 1 glutamine amidotransferase-like domain-containing protein</fullName>
    </submittedName>
</protein>
<accession>A0A7K4BYU9</accession>
<dbReference type="Gene3D" id="3.40.50.880">
    <property type="match status" value="1"/>
</dbReference>